<sequence>MHWLAFFASWGIVAYDLEGLATEAGSKKKNPRQQIPLFI</sequence>
<name>A0A0C2RCZ4_9BACL</name>
<comment type="caution">
    <text evidence="1">The sequence shown here is derived from an EMBL/GenBank/DDBJ whole genome shotgun (WGS) entry which is preliminary data.</text>
</comment>
<dbReference type="AlphaFoldDB" id="A0A0C2RCZ4"/>
<protein>
    <submittedName>
        <fullName evidence="1">Uncharacterized protein</fullName>
    </submittedName>
</protein>
<accession>A0A0C2RCZ4</accession>
<evidence type="ECO:0000313" key="2">
    <source>
        <dbReference type="Proteomes" id="UP000031938"/>
    </source>
</evidence>
<gene>
    <name evidence="1" type="ORF">KP78_15920</name>
</gene>
<dbReference type="PATRIC" id="fig|889306.3.peg.1599"/>
<dbReference type="EMBL" id="JXRP01000013">
    <property type="protein sequence ID" value="KIL48145.1"/>
    <property type="molecule type" value="Genomic_DNA"/>
</dbReference>
<dbReference type="Proteomes" id="UP000031938">
    <property type="component" value="Unassembled WGS sequence"/>
</dbReference>
<proteinExistence type="predicted"/>
<evidence type="ECO:0000313" key="1">
    <source>
        <dbReference type="EMBL" id="KIL48145.1"/>
    </source>
</evidence>
<organism evidence="1 2">
    <name type="scientific">Jeotgalibacillus soli</name>
    <dbReference type="NCBI Taxonomy" id="889306"/>
    <lineage>
        <taxon>Bacteria</taxon>
        <taxon>Bacillati</taxon>
        <taxon>Bacillota</taxon>
        <taxon>Bacilli</taxon>
        <taxon>Bacillales</taxon>
        <taxon>Caryophanaceae</taxon>
        <taxon>Jeotgalibacillus</taxon>
    </lineage>
</organism>
<dbReference type="STRING" id="889306.KP78_15920"/>
<keyword evidence="2" id="KW-1185">Reference proteome</keyword>
<reference evidence="1 2" key="1">
    <citation type="submission" date="2015-01" db="EMBL/GenBank/DDBJ databases">
        <title>Genome sequencing of Jeotgalibacillus soli.</title>
        <authorList>
            <person name="Goh K.M."/>
            <person name="Chan K.-G."/>
            <person name="Yaakop A.S."/>
            <person name="Ee R."/>
            <person name="Gan H.M."/>
            <person name="Chan C.S."/>
        </authorList>
    </citation>
    <scope>NUCLEOTIDE SEQUENCE [LARGE SCALE GENOMIC DNA]</scope>
    <source>
        <strain evidence="1 2">P9</strain>
    </source>
</reference>